<protein>
    <submittedName>
        <fullName evidence="2">Uncharacterized protein</fullName>
    </submittedName>
</protein>
<proteinExistence type="predicted"/>
<accession>A0A915HZ28</accession>
<reference evidence="2" key="1">
    <citation type="submission" date="2022-11" db="UniProtKB">
        <authorList>
            <consortium name="WormBaseParasite"/>
        </authorList>
    </citation>
    <scope>IDENTIFICATION</scope>
</reference>
<dbReference type="AlphaFoldDB" id="A0A915HZ28"/>
<sequence length="57" mass="6287">MFKKALSSKGQASAILHVSWRPPNVRICGSPNAEQNRKSDSAEFRSPPLRSTAFICL</sequence>
<name>A0A915HZ28_ROMCU</name>
<evidence type="ECO:0000313" key="2">
    <source>
        <dbReference type="WBParaSite" id="nRc.2.0.1.t06693-RA"/>
    </source>
</evidence>
<dbReference type="WBParaSite" id="nRc.2.0.1.t06693-RA">
    <property type="protein sequence ID" value="nRc.2.0.1.t06693-RA"/>
    <property type="gene ID" value="nRc.2.0.1.g06693"/>
</dbReference>
<dbReference type="Proteomes" id="UP000887565">
    <property type="component" value="Unplaced"/>
</dbReference>
<evidence type="ECO:0000313" key="1">
    <source>
        <dbReference type="Proteomes" id="UP000887565"/>
    </source>
</evidence>
<organism evidence="1 2">
    <name type="scientific">Romanomermis culicivorax</name>
    <name type="common">Nematode worm</name>
    <dbReference type="NCBI Taxonomy" id="13658"/>
    <lineage>
        <taxon>Eukaryota</taxon>
        <taxon>Metazoa</taxon>
        <taxon>Ecdysozoa</taxon>
        <taxon>Nematoda</taxon>
        <taxon>Enoplea</taxon>
        <taxon>Dorylaimia</taxon>
        <taxon>Mermithida</taxon>
        <taxon>Mermithoidea</taxon>
        <taxon>Mermithidae</taxon>
        <taxon>Romanomermis</taxon>
    </lineage>
</organism>
<keyword evidence="1" id="KW-1185">Reference proteome</keyword>